<dbReference type="SUPFAM" id="SSF51905">
    <property type="entry name" value="FAD/NAD(P)-binding domain"/>
    <property type="match status" value="1"/>
</dbReference>
<dbReference type="Pfam" id="PF01593">
    <property type="entry name" value="Amino_oxidase"/>
    <property type="match status" value="1"/>
</dbReference>
<dbReference type="InterPro" id="IPR036188">
    <property type="entry name" value="FAD/NAD-bd_sf"/>
</dbReference>
<evidence type="ECO:0000259" key="1">
    <source>
        <dbReference type="Pfam" id="PF01593"/>
    </source>
</evidence>
<proteinExistence type="predicted"/>
<keyword evidence="3" id="KW-1185">Reference proteome</keyword>
<dbReference type="InterPro" id="IPR002937">
    <property type="entry name" value="Amino_oxidase"/>
</dbReference>
<name>A0ABQ3B626_9GAMM</name>
<dbReference type="PANTHER" id="PTHR42923">
    <property type="entry name" value="PROTOPORPHYRINOGEN OXIDASE"/>
    <property type="match status" value="1"/>
</dbReference>
<sequence length="427" mass="48524">MVINFSETVRVKKIAIIGSGISGLTAAYYLNKHFDICLYEADSRLGGHTATKKVHVQGQDYLIDTGFIVFNDWTYPNFIHLMNELGVESQATDMGFSVFSPEQHFEYAGTNLATLFAQKRNLFSLKHWRMLRDIVRFNKEAVIDLDEGNLAPNESLGNYLRRKNYSDAFVERYLIPMGSAIWSATQGVMLAFPLEFFIRFFKNHGLLNITNRPQWRVIKGGSFAYIDPLTKSFKDKIKLNSPVTRAIRNKASVSIICNGESNEFDEVVFACHSDQALAILTDASDDERTLLGNIHYQKNSVVLHTDTRLLPQRKTTWSSWNYLLQRNNSLPPILTYSMNILQGIKSATEFCVTLNADDKIDPQKILGKYEYSHPVFSQEAMEAQAAWPLINAVNRTWFCGAYWFNGFHEDGVKSALRVVKALGVDPK</sequence>
<dbReference type="InterPro" id="IPR050464">
    <property type="entry name" value="Zeta_carotene_desat/Oxidored"/>
</dbReference>
<organism evidence="2 3">
    <name type="scientific">Cellvibrio zantedeschiae</name>
    <dbReference type="NCBI Taxonomy" id="1237077"/>
    <lineage>
        <taxon>Bacteria</taxon>
        <taxon>Pseudomonadati</taxon>
        <taxon>Pseudomonadota</taxon>
        <taxon>Gammaproteobacteria</taxon>
        <taxon>Cellvibrionales</taxon>
        <taxon>Cellvibrionaceae</taxon>
        <taxon>Cellvibrio</taxon>
    </lineage>
</organism>
<dbReference type="PANTHER" id="PTHR42923:SF17">
    <property type="entry name" value="AMINE OXIDASE DOMAIN-CONTAINING PROTEIN"/>
    <property type="match status" value="1"/>
</dbReference>
<comment type="caution">
    <text evidence="2">The sequence shown here is derived from an EMBL/GenBank/DDBJ whole genome shotgun (WGS) entry which is preliminary data.</text>
</comment>
<dbReference type="Proteomes" id="UP000619761">
    <property type="component" value="Unassembled WGS sequence"/>
</dbReference>
<gene>
    <name evidence="2" type="ORF">GCM10011613_21180</name>
</gene>
<feature type="domain" description="Amine oxidase" evidence="1">
    <location>
        <begin position="21"/>
        <end position="314"/>
    </location>
</feature>
<protein>
    <submittedName>
        <fullName evidence="2">Amine oxidase</fullName>
    </submittedName>
</protein>
<dbReference type="RefSeq" id="WP_189418160.1">
    <property type="nucleotide sequence ID" value="NZ_BMYZ01000001.1"/>
</dbReference>
<reference evidence="3" key="1">
    <citation type="journal article" date="2019" name="Int. J. Syst. Evol. Microbiol.">
        <title>The Global Catalogue of Microorganisms (GCM) 10K type strain sequencing project: providing services to taxonomists for standard genome sequencing and annotation.</title>
        <authorList>
            <consortium name="The Broad Institute Genomics Platform"/>
            <consortium name="The Broad Institute Genome Sequencing Center for Infectious Disease"/>
            <person name="Wu L."/>
            <person name="Ma J."/>
        </authorList>
    </citation>
    <scope>NUCLEOTIDE SEQUENCE [LARGE SCALE GENOMIC DNA]</scope>
    <source>
        <strain evidence="3">KCTC 32239</strain>
    </source>
</reference>
<dbReference type="EMBL" id="BMYZ01000001">
    <property type="protein sequence ID" value="GGY75435.1"/>
    <property type="molecule type" value="Genomic_DNA"/>
</dbReference>
<accession>A0ABQ3B626</accession>
<dbReference type="Gene3D" id="3.50.50.60">
    <property type="entry name" value="FAD/NAD(P)-binding domain"/>
    <property type="match status" value="2"/>
</dbReference>
<evidence type="ECO:0000313" key="2">
    <source>
        <dbReference type="EMBL" id="GGY75435.1"/>
    </source>
</evidence>
<evidence type="ECO:0000313" key="3">
    <source>
        <dbReference type="Proteomes" id="UP000619761"/>
    </source>
</evidence>